<organism evidence="13 14">
    <name type="scientific">Brassicogethes aeneus</name>
    <name type="common">Rape pollen beetle</name>
    <name type="synonym">Meligethes aeneus</name>
    <dbReference type="NCBI Taxonomy" id="1431903"/>
    <lineage>
        <taxon>Eukaryota</taxon>
        <taxon>Metazoa</taxon>
        <taxon>Ecdysozoa</taxon>
        <taxon>Arthropoda</taxon>
        <taxon>Hexapoda</taxon>
        <taxon>Insecta</taxon>
        <taxon>Pterygota</taxon>
        <taxon>Neoptera</taxon>
        <taxon>Endopterygota</taxon>
        <taxon>Coleoptera</taxon>
        <taxon>Polyphaga</taxon>
        <taxon>Cucujiformia</taxon>
        <taxon>Nitidulidae</taxon>
        <taxon>Meligethinae</taxon>
        <taxon>Brassicogethes</taxon>
    </lineage>
</organism>
<evidence type="ECO:0000313" key="13">
    <source>
        <dbReference type="EMBL" id="CAH0560131.1"/>
    </source>
</evidence>
<dbReference type="AlphaFoldDB" id="A0A9P0BBT8"/>
<dbReference type="PIRSF" id="PIRSF017834">
    <property type="entry name" value="NADH-UbQ_OxRdtase_b14.5b"/>
    <property type="match status" value="1"/>
</dbReference>
<gene>
    <name evidence="13" type="ORF">MELIAE_LOCUS9940</name>
</gene>
<dbReference type="GO" id="GO:0006120">
    <property type="term" value="P:mitochondrial electron transport, NADH to ubiquinone"/>
    <property type="evidence" value="ECO:0007669"/>
    <property type="project" value="InterPro"/>
</dbReference>
<evidence type="ECO:0000256" key="11">
    <source>
        <dbReference type="PIRNR" id="PIRNR017834"/>
    </source>
</evidence>
<evidence type="ECO:0000256" key="4">
    <source>
        <dbReference type="ARBA" id="ARBA00022660"/>
    </source>
</evidence>
<dbReference type="InterPro" id="IPR009423">
    <property type="entry name" value="NDUC2"/>
</dbReference>
<keyword evidence="4 11" id="KW-0679">Respiratory chain</keyword>
<dbReference type="EMBL" id="OV121138">
    <property type="protein sequence ID" value="CAH0560131.1"/>
    <property type="molecule type" value="Genomic_DNA"/>
</dbReference>
<evidence type="ECO:0000256" key="10">
    <source>
        <dbReference type="ARBA" id="ARBA00023136"/>
    </source>
</evidence>
<dbReference type="Pfam" id="PF06374">
    <property type="entry name" value="NDUF_C2"/>
    <property type="match status" value="1"/>
</dbReference>
<evidence type="ECO:0000256" key="8">
    <source>
        <dbReference type="ARBA" id="ARBA00022989"/>
    </source>
</evidence>
<keyword evidence="9 11" id="KW-0496">Mitochondrion</keyword>
<proteinExistence type="inferred from homology"/>
<keyword evidence="6 11" id="KW-0999">Mitochondrion inner membrane</keyword>
<dbReference type="GO" id="GO:0005743">
    <property type="term" value="C:mitochondrial inner membrane"/>
    <property type="evidence" value="ECO:0007669"/>
    <property type="project" value="UniProtKB-SubCell"/>
</dbReference>
<dbReference type="Proteomes" id="UP001154078">
    <property type="component" value="Chromosome 7"/>
</dbReference>
<evidence type="ECO:0000256" key="2">
    <source>
        <dbReference type="ARBA" id="ARBA00008674"/>
    </source>
</evidence>
<evidence type="ECO:0000256" key="1">
    <source>
        <dbReference type="ARBA" id="ARBA00004298"/>
    </source>
</evidence>
<evidence type="ECO:0000256" key="7">
    <source>
        <dbReference type="ARBA" id="ARBA00022982"/>
    </source>
</evidence>
<comment type="similarity">
    <text evidence="2 11">Belongs to the complex I NDUFC2 subunit family.</text>
</comment>
<comment type="subcellular location">
    <subcellularLocation>
        <location evidence="1">Mitochondrion inner membrane</location>
        <topology evidence="1">Single-pass membrane protein</topology>
        <orientation evidence="1">Matrix side</orientation>
    </subcellularLocation>
</comment>
<comment type="function">
    <text evidence="11">Accessory subunit of the mitochondrial membrane respiratory chain NADH dehydrogenase (Complex I), that is believed not to be involved in catalysis. Complex I functions in the transfer of electrons from NADH to the respiratory chain. The immediate electron acceptor for the enzyme is believed to be ubiquinone.</text>
</comment>
<evidence type="ECO:0000256" key="5">
    <source>
        <dbReference type="ARBA" id="ARBA00022692"/>
    </source>
</evidence>
<dbReference type="PANTHER" id="PTHR13099:SF0">
    <property type="entry name" value="NADH DEHYDROGENASE [UBIQUINONE] 1 SUBUNIT C2-RELATED"/>
    <property type="match status" value="1"/>
</dbReference>
<name>A0A9P0BBT8_BRAAE</name>
<keyword evidence="5 12" id="KW-0812">Transmembrane</keyword>
<dbReference type="OrthoDB" id="6329847at2759"/>
<keyword evidence="8 12" id="KW-1133">Transmembrane helix</keyword>
<accession>A0A9P0BBT8</accession>
<keyword evidence="10 11" id="KW-0472">Membrane</keyword>
<keyword evidence="14" id="KW-1185">Reference proteome</keyword>
<evidence type="ECO:0000313" key="14">
    <source>
        <dbReference type="Proteomes" id="UP001154078"/>
    </source>
</evidence>
<feature type="transmembrane region" description="Helical" evidence="12">
    <location>
        <begin position="30"/>
        <end position="50"/>
    </location>
</feature>
<evidence type="ECO:0000256" key="9">
    <source>
        <dbReference type="ARBA" id="ARBA00023128"/>
    </source>
</evidence>
<reference evidence="13" key="1">
    <citation type="submission" date="2021-12" db="EMBL/GenBank/DDBJ databases">
        <authorList>
            <person name="King R."/>
        </authorList>
    </citation>
    <scope>NUCLEOTIDE SEQUENCE</scope>
</reference>
<evidence type="ECO:0000256" key="3">
    <source>
        <dbReference type="ARBA" id="ARBA00022448"/>
    </source>
</evidence>
<sequence length="120" mass="13479">MAQGPKIPQSPLELLDAPQAVDKPFLTKTWGPASLGVLGFVAVMVGNYAARRPMFSGIQWHIIGGAAGVGIGWKMDEIRNRYLADRDAVYRHYITLHPEDFPAYERKKIGDMFQPWIPVR</sequence>
<protein>
    <recommendedName>
        <fullName evidence="11">NADH dehydrogenase [ubiquinone] 1 subunit C2</fullName>
    </recommendedName>
</protein>
<keyword evidence="3 11" id="KW-0813">Transport</keyword>
<evidence type="ECO:0000256" key="12">
    <source>
        <dbReference type="SAM" id="Phobius"/>
    </source>
</evidence>
<keyword evidence="7 11" id="KW-0249">Electron transport</keyword>
<evidence type="ECO:0000256" key="6">
    <source>
        <dbReference type="ARBA" id="ARBA00022792"/>
    </source>
</evidence>
<dbReference type="PANTHER" id="PTHR13099">
    <property type="entry name" value="NADH-UBIQUINONE OXIDOREDUCTASE SUBUNIT B14.5B"/>
    <property type="match status" value="1"/>
</dbReference>